<keyword evidence="2" id="KW-1185">Reference proteome</keyword>
<dbReference type="AlphaFoldDB" id="R0JTV7"/>
<gene>
    <name evidence="1" type="ORF">Anapl_15331</name>
</gene>
<organism evidence="1 2">
    <name type="scientific">Anas platyrhynchos</name>
    <name type="common">Mallard</name>
    <name type="synonym">Anas boschas</name>
    <dbReference type="NCBI Taxonomy" id="8839"/>
    <lineage>
        <taxon>Eukaryota</taxon>
        <taxon>Metazoa</taxon>
        <taxon>Chordata</taxon>
        <taxon>Craniata</taxon>
        <taxon>Vertebrata</taxon>
        <taxon>Euteleostomi</taxon>
        <taxon>Archelosauria</taxon>
        <taxon>Archosauria</taxon>
        <taxon>Dinosauria</taxon>
        <taxon>Saurischia</taxon>
        <taxon>Theropoda</taxon>
        <taxon>Coelurosauria</taxon>
        <taxon>Aves</taxon>
        <taxon>Neognathae</taxon>
        <taxon>Galloanserae</taxon>
        <taxon>Anseriformes</taxon>
        <taxon>Anatidae</taxon>
        <taxon>Anatinae</taxon>
        <taxon>Anas</taxon>
    </lineage>
</organism>
<sequence length="94" mass="9829">MGTVYNTQDECGEVMLNIKASDRCFLPDAGPREDDTGSIILKGLSTEGAVGFQGLVYTHMIEQRKMQASGCSAGLEVLLIAGVSAHPQQAAAGT</sequence>
<evidence type="ECO:0000313" key="2">
    <source>
        <dbReference type="Proteomes" id="UP000296049"/>
    </source>
</evidence>
<evidence type="ECO:0000313" key="1">
    <source>
        <dbReference type="EMBL" id="EOB00871.1"/>
    </source>
</evidence>
<dbReference type="EMBL" id="KB743151">
    <property type="protein sequence ID" value="EOB00871.1"/>
    <property type="molecule type" value="Genomic_DNA"/>
</dbReference>
<proteinExistence type="predicted"/>
<name>R0JTV7_ANAPL</name>
<accession>R0JTV7</accession>
<protein>
    <submittedName>
        <fullName evidence="1">Uncharacterized protein</fullName>
    </submittedName>
</protein>
<dbReference type="Proteomes" id="UP000296049">
    <property type="component" value="Unassembled WGS sequence"/>
</dbReference>
<reference evidence="2" key="1">
    <citation type="journal article" date="2013" name="Nat. Genet.">
        <title>The duck genome and transcriptome provide insight into an avian influenza virus reservoir species.</title>
        <authorList>
            <person name="Huang Y."/>
            <person name="Li Y."/>
            <person name="Burt D.W."/>
            <person name="Chen H."/>
            <person name="Zhang Y."/>
            <person name="Qian W."/>
            <person name="Kim H."/>
            <person name="Gan S."/>
            <person name="Zhao Y."/>
            <person name="Li J."/>
            <person name="Yi K."/>
            <person name="Feng H."/>
            <person name="Zhu P."/>
            <person name="Li B."/>
            <person name="Liu Q."/>
            <person name="Fairley S."/>
            <person name="Magor K.E."/>
            <person name="Du Z."/>
            <person name="Hu X."/>
            <person name="Goodman L."/>
            <person name="Tafer H."/>
            <person name="Vignal A."/>
            <person name="Lee T."/>
            <person name="Kim K.W."/>
            <person name="Sheng Z."/>
            <person name="An Y."/>
            <person name="Searle S."/>
            <person name="Herrero J."/>
            <person name="Groenen M.A."/>
            <person name="Crooijmans R.P."/>
            <person name="Faraut T."/>
            <person name="Cai Q."/>
            <person name="Webster R.G."/>
            <person name="Aldridge J.R."/>
            <person name="Warren W.C."/>
            <person name="Bartschat S."/>
            <person name="Kehr S."/>
            <person name="Marz M."/>
            <person name="Stadler P.F."/>
            <person name="Smith J."/>
            <person name="Kraus R.H."/>
            <person name="Zhao Y."/>
            <person name="Ren L."/>
            <person name="Fei J."/>
            <person name="Morisson M."/>
            <person name="Kaiser P."/>
            <person name="Griffin D.K."/>
            <person name="Rao M."/>
            <person name="Pitel F."/>
            <person name="Wang J."/>
            <person name="Li N."/>
        </authorList>
    </citation>
    <scope>NUCLEOTIDE SEQUENCE [LARGE SCALE GENOMIC DNA]</scope>
</reference>